<protein>
    <submittedName>
        <fullName evidence="2">Uncharacterized protein</fullName>
    </submittedName>
</protein>
<evidence type="ECO:0000313" key="3">
    <source>
        <dbReference type="Proteomes" id="UP000069773"/>
    </source>
</evidence>
<comment type="caution">
    <text evidence="2">The sequence shown here is derived from an EMBL/GenBank/DDBJ whole genome shotgun (WGS) entry which is preliminary data.</text>
</comment>
<accession>A0AAW5SQP0</accession>
<name>A0AAW5SQP0_MYCNV</name>
<evidence type="ECO:0000313" key="4">
    <source>
        <dbReference type="Proteomes" id="UP001207528"/>
    </source>
</evidence>
<dbReference type="RefSeq" id="WP_067387454.1">
    <property type="nucleotide sequence ID" value="NZ_BCTA01000012.1"/>
</dbReference>
<evidence type="ECO:0000313" key="2">
    <source>
        <dbReference type="EMBL" id="MCV7026594.1"/>
    </source>
</evidence>
<dbReference type="Proteomes" id="UP001207528">
    <property type="component" value="Unassembled WGS sequence"/>
</dbReference>
<proteinExistence type="predicted"/>
<dbReference type="Proteomes" id="UP000069773">
    <property type="component" value="Unassembled WGS sequence"/>
</dbReference>
<organism evidence="2 4">
    <name type="scientific">Mycolicibacterium novocastrense</name>
    <name type="common">Mycobacterium novocastrense</name>
    <dbReference type="NCBI Taxonomy" id="59813"/>
    <lineage>
        <taxon>Bacteria</taxon>
        <taxon>Bacillati</taxon>
        <taxon>Actinomycetota</taxon>
        <taxon>Actinomycetes</taxon>
        <taxon>Mycobacteriales</taxon>
        <taxon>Mycobacteriaceae</taxon>
        <taxon>Mycolicibacterium</taxon>
    </lineage>
</organism>
<dbReference type="EMBL" id="JACKTI010000069">
    <property type="protein sequence ID" value="MCV7026594.1"/>
    <property type="molecule type" value="Genomic_DNA"/>
</dbReference>
<dbReference type="AlphaFoldDB" id="A0AAW5SQP0"/>
<gene>
    <name evidence="2" type="ORF">H7I77_25125</name>
    <name evidence="1" type="ORF">RMCN_0788</name>
</gene>
<keyword evidence="3" id="KW-1185">Reference proteome</keyword>
<reference evidence="1 3" key="1">
    <citation type="journal article" date="2016" name="Genome Announc.">
        <title>Draft Genome Sequences of Five Rapidly Growing Mycobacterium Species, M. thermoresistibile, M. fortuitum subsp. acetamidolyticum, M. canariasense, M. brisbanense, and M. novocastrense.</title>
        <authorList>
            <person name="Katahira K."/>
            <person name="Ogura Y."/>
            <person name="Gotoh Y."/>
            <person name="Hayashi T."/>
        </authorList>
    </citation>
    <scope>NUCLEOTIDE SEQUENCE [LARGE SCALE GENOMIC DNA]</scope>
    <source>
        <strain evidence="1 3">JCM18114</strain>
    </source>
</reference>
<evidence type="ECO:0000313" key="1">
    <source>
        <dbReference type="EMBL" id="GAT07655.1"/>
    </source>
</evidence>
<reference evidence="2" key="2">
    <citation type="submission" date="2020-07" db="EMBL/GenBank/DDBJ databases">
        <authorList>
            <person name="Pettersson B.M.F."/>
            <person name="Behra P.R.K."/>
            <person name="Ramesh M."/>
            <person name="Das S."/>
            <person name="Dasgupta S."/>
            <person name="Kirsebom L.A."/>
        </authorList>
    </citation>
    <scope>NUCLEOTIDE SEQUENCE</scope>
    <source>
        <strain evidence="2">DSM 44203</strain>
    </source>
</reference>
<sequence>MKLLGDGPRWWDVRCADGRFAILTRQAEFKPKGEVCYTILDAQEGVRGPCNLIGQGWDKYMPDEACQDLLTELQIGAKVNAWNAGDRSLSEAGIDQLLVERGSWVEISHRNRVPLDLGEVGAA</sequence>
<dbReference type="EMBL" id="BCTA01000012">
    <property type="protein sequence ID" value="GAT07655.1"/>
    <property type="molecule type" value="Genomic_DNA"/>
</dbReference>
<reference evidence="2" key="3">
    <citation type="journal article" date="2022" name="BMC Genomics">
        <title>Comparative genome analysis of mycobacteria focusing on tRNA and non-coding RNA.</title>
        <authorList>
            <person name="Behra P.R.K."/>
            <person name="Pettersson B.M.F."/>
            <person name="Ramesh M."/>
            <person name="Das S."/>
            <person name="Dasgupta S."/>
            <person name="Kirsebom L.A."/>
        </authorList>
    </citation>
    <scope>NUCLEOTIDE SEQUENCE</scope>
    <source>
        <strain evidence="2">DSM 44203</strain>
    </source>
</reference>